<evidence type="ECO:0000313" key="3">
    <source>
        <dbReference type="EMBL" id="KAJ4195590.1"/>
    </source>
</evidence>
<evidence type="ECO:0000256" key="2">
    <source>
        <dbReference type="SAM" id="MobiDB-lite"/>
    </source>
</evidence>
<feature type="region of interest" description="Disordered" evidence="2">
    <location>
        <begin position="566"/>
        <end position="612"/>
    </location>
</feature>
<reference evidence="3" key="1">
    <citation type="submission" date="2022-09" db="EMBL/GenBank/DDBJ databases">
        <title>Fusarium specimens isolated from Avocado Roots.</title>
        <authorList>
            <person name="Stajich J."/>
            <person name="Roper C."/>
            <person name="Heimlech-Rivalta G."/>
        </authorList>
    </citation>
    <scope>NUCLEOTIDE SEQUENCE</scope>
    <source>
        <strain evidence="3">A02</strain>
    </source>
</reference>
<organism evidence="3 4">
    <name type="scientific">Fusarium falciforme</name>
    <dbReference type="NCBI Taxonomy" id="195108"/>
    <lineage>
        <taxon>Eukaryota</taxon>
        <taxon>Fungi</taxon>
        <taxon>Dikarya</taxon>
        <taxon>Ascomycota</taxon>
        <taxon>Pezizomycotina</taxon>
        <taxon>Sordariomycetes</taxon>
        <taxon>Hypocreomycetidae</taxon>
        <taxon>Hypocreales</taxon>
        <taxon>Nectriaceae</taxon>
        <taxon>Fusarium</taxon>
        <taxon>Fusarium solani species complex</taxon>
    </lineage>
</organism>
<dbReference type="PANTHER" id="PTHR40788:SF1">
    <property type="entry name" value="IPA PROTEIN"/>
    <property type="match status" value="1"/>
</dbReference>
<keyword evidence="4" id="KW-1185">Reference proteome</keyword>
<dbReference type="AlphaFoldDB" id="A0A9W8RGI9"/>
<protein>
    <recommendedName>
        <fullName evidence="5">Ipa protein</fullName>
    </recommendedName>
</protein>
<accession>A0A9W8RGI9</accession>
<evidence type="ECO:0000256" key="1">
    <source>
        <dbReference type="SAM" id="Coils"/>
    </source>
</evidence>
<dbReference type="PANTHER" id="PTHR40788">
    <property type="entry name" value="CLR5 DOMAIN-CONTAINING PROTEIN-RELATED"/>
    <property type="match status" value="1"/>
</dbReference>
<feature type="compositionally biased region" description="Polar residues" evidence="2">
    <location>
        <begin position="583"/>
        <end position="597"/>
    </location>
</feature>
<name>A0A9W8RGI9_9HYPO</name>
<keyword evidence="1" id="KW-0175">Coiled coil</keyword>
<dbReference type="Proteomes" id="UP001152087">
    <property type="component" value="Unassembled WGS sequence"/>
</dbReference>
<dbReference type="OrthoDB" id="2922289at2759"/>
<proteinExistence type="predicted"/>
<comment type="caution">
    <text evidence="3">The sequence shown here is derived from an EMBL/GenBank/DDBJ whole genome shotgun (WGS) entry which is preliminary data.</text>
</comment>
<evidence type="ECO:0008006" key="5">
    <source>
        <dbReference type="Google" id="ProtNLM"/>
    </source>
</evidence>
<gene>
    <name evidence="3" type="ORF">NW755_001751</name>
</gene>
<dbReference type="EMBL" id="JAOQAV010000003">
    <property type="protein sequence ID" value="KAJ4195590.1"/>
    <property type="molecule type" value="Genomic_DNA"/>
</dbReference>
<feature type="coiled-coil region" evidence="1">
    <location>
        <begin position="230"/>
        <end position="257"/>
    </location>
</feature>
<sequence>MTLSHPETLRDLHQDLVRKYKVHGARVDEIWRSLSKSQRKHCMQAGATDGEVLKHPLDISLGAVYKFIPEWNLRDISEPGSDFFLELLKHRATTTLVQQYCGFNGGLGDYHHIVNVMDRTYLRHADSFEDCYTFFIDEKYGVSIKLSREKEKSLAVFAPAVRANVCVPQSFGQLVLDRQMMLLQCLNVMAEDVLRMGPRTKDQQQSFKNDEGDGLACAFSSLSVRDTTGKIELRDLVASARDRMSALEERVDLLRTESIMLAHAVNAAFFSRPDLVPDEKGRVLPVHTDKFIGAAFFDAVDIGIQAGATWAYITRCIELLEGSTNKAYRGTILQELSNVCHLQYSRAQAQFKRHLATGSGSKRFGRIANQFDKAGNARLHMKVNVAELTRSDPQCHYLLRLCQSETTTAKAAEWLKKLGELYASHPSERERLVEREAESLADFSVITGFVNDLTSSTSLPTASRKKGHIFVTKSQELEAELAPIKMEIDLRDYAAPIDNLIEPGMADKAFDAMEAHTVQKAGATLGCLYQALVEECIADLEDQCEQAQARKEQDGKAEQIPVLATQEPLEEQMESRRHKQKTRPTQPSAFKVATNTPEIEEQEPAQMSQTLSGSESTMNIFMKIFKKSEARGSVSWVSFEAAMADLGFSVHSKYSSVYTFRPPESMAIRKPVTLHRPHNGQVEGVRLLILALRLKRTYGWSEQTFQVA</sequence>
<evidence type="ECO:0000313" key="4">
    <source>
        <dbReference type="Proteomes" id="UP001152087"/>
    </source>
</evidence>
<feature type="coiled-coil region" evidence="1">
    <location>
        <begin position="530"/>
        <end position="557"/>
    </location>
</feature>